<feature type="compositionally biased region" description="Low complexity" evidence="1">
    <location>
        <begin position="1"/>
        <end position="31"/>
    </location>
</feature>
<organism evidence="2 3">
    <name type="scientific">Litorisediminicola beolgyonensis</name>
    <dbReference type="NCBI Taxonomy" id="1173614"/>
    <lineage>
        <taxon>Bacteria</taxon>
        <taxon>Pseudomonadati</taxon>
        <taxon>Pseudomonadota</taxon>
        <taxon>Alphaproteobacteria</taxon>
        <taxon>Rhodobacterales</taxon>
        <taxon>Paracoccaceae</taxon>
        <taxon>Litorisediminicola</taxon>
    </lineage>
</organism>
<evidence type="ECO:0000256" key="1">
    <source>
        <dbReference type="SAM" id="MobiDB-lite"/>
    </source>
</evidence>
<feature type="compositionally biased region" description="Low complexity" evidence="1">
    <location>
        <begin position="63"/>
        <end position="90"/>
    </location>
</feature>
<evidence type="ECO:0000313" key="2">
    <source>
        <dbReference type="EMBL" id="MFD1343828.1"/>
    </source>
</evidence>
<keyword evidence="3" id="KW-1185">Reference proteome</keyword>
<feature type="compositionally biased region" description="Polar residues" evidence="1">
    <location>
        <begin position="36"/>
        <end position="47"/>
    </location>
</feature>
<protein>
    <submittedName>
        <fullName evidence="2">Fused NADH-quinone oxidoreductase subunit E/endonuclease</fullName>
    </submittedName>
</protein>
<dbReference type="Proteomes" id="UP001597135">
    <property type="component" value="Unassembled WGS sequence"/>
</dbReference>
<comment type="caution">
    <text evidence="2">The sequence shown here is derived from an EMBL/GenBank/DDBJ whole genome shotgun (WGS) entry which is preliminary data.</text>
</comment>
<reference evidence="3" key="1">
    <citation type="journal article" date="2019" name="Int. J. Syst. Evol. Microbiol.">
        <title>The Global Catalogue of Microorganisms (GCM) 10K type strain sequencing project: providing services to taxonomists for standard genome sequencing and annotation.</title>
        <authorList>
            <consortium name="The Broad Institute Genomics Platform"/>
            <consortium name="The Broad Institute Genome Sequencing Center for Infectious Disease"/>
            <person name="Wu L."/>
            <person name="Ma J."/>
        </authorList>
    </citation>
    <scope>NUCLEOTIDE SEQUENCE [LARGE SCALE GENOMIC DNA]</scope>
    <source>
        <strain evidence="3">CCUG 62953</strain>
    </source>
</reference>
<feature type="non-terminal residue" evidence="2">
    <location>
        <position position="1"/>
    </location>
</feature>
<dbReference type="EMBL" id="JBHTMU010000031">
    <property type="protein sequence ID" value="MFD1343828.1"/>
    <property type="molecule type" value="Genomic_DNA"/>
</dbReference>
<accession>A0ABW3ZLG7</accession>
<evidence type="ECO:0000313" key="3">
    <source>
        <dbReference type="Proteomes" id="UP001597135"/>
    </source>
</evidence>
<sequence>AATAEAPAPAAAPAADTAPTSSASATADAEAGATVKPTTSLPGQQELSTRKGEWRYAGGDNRTPSAAAAAATAGTTEAAAAEVEGPGEKPATLDGPREGGADDLKRIKGIGPKLETLCNDLGFYHFDQIASWTPQEVAWVDQNLEGFKGRVTRDEWVAQAKLLAEGGETDFSQKVDKGDVY</sequence>
<gene>
    <name evidence="2" type="ORF">ACFQ4E_15480</name>
</gene>
<dbReference type="Gene3D" id="1.10.150.20">
    <property type="entry name" value="5' to 3' exonuclease, C-terminal subdomain"/>
    <property type="match status" value="1"/>
</dbReference>
<feature type="compositionally biased region" description="Basic and acidic residues" evidence="1">
    <location>
        <begin position="95"/>
        <end position="104"/>
    </location>
</feature>
<name>A0ABW3ZLG7_9RHOB</name>
<feature type="region of interest" description="Disordered" evidence="1">
    <location>
        <begin position="1"/>
        <end position="104"/>
    </location>
</feature>
<proteinExistence type="predicted"/>